<evidence type="ECO:0000313" key="4">
    <source>
        <dbReference type="EMBL" id="KOB77335.1"/>
    </source>
</evidence>
<keyword evidence="5" id="KW-1185">Reference proteome</keyword>
<reference evidence="4 5" key="1">
    <citation type="journal article" date="2015" name="Genome Biol. Evol.">
        <title>The genome of winter moth (Operophtera brumata) provides a genomic perspective on sexual dimorphism and phenology.</title>
        <authorList>
            <person name="Derks M.F."/>
            <person name="Smit S."/>
            <person name="Salis L."/>
            <person name="Schijlen E."/>
            <person name="Bossers A."/>
            <person name="Mateman C."/>
            <person name="Pijl A.S."/>
            <person name="de Ridder D."/>
            <person name="Groenen M.A."/>
            <person name="Visser M.E."/>
            <person name="Megens H.J."/>
        </authorList>
    </citation>
    <scope>NUCLEOTIDE SEQUENCE [LARGE SCALE GENOMIC DNA]</scope>
    <source>
        <strain evidence="4">WM2013NL</strain>
        <tissue evidence="4">Head and thorax</tissue>
    </source>
</reference>
<name>A0A0L7LPH3_OPEBR</name>
<comment type="caution">
    <text evidence="4">The sequence shown here is derived from an EMBL/GenBank/DDBJ whole genome shotgun (WGS) entry which is preliminary data.</text>
</comment>
<dbReference type="Proteomes" id="UP000037510">
    <property type="component" value="Unassembled WGS sequence"/>
</dbReference>
<evidence type="ECO:0000256" key="1">
    <source>
        <dbReference type="ARBA" id="ARBA00023157"/>
    </source>
</evidence>
<organism evidence="4 5">
    <name type="scientific">Operophtera brumata</name>
    <name type="common">Winter moth</name>
    <name type="synonym">Phalaena brumata</name>
    <dbReference type="NCBI Taxonomy" id="104452"/>
    <lineage>
        <taxon>Eukaryota</taxon>
        <taxon>Metazoa</taxon>
        <taxon>Ecdysozoa</taxon>
        <taxon>Arthropoda</taxon>
        <taxon>Hexapoda</taxon>
        <taxon>Insecta</taxon>
        <taxon>Pterygota</taxon>
        <taxon>Neoptera</taxon>
        <taxon>Endopterygota</taxon>
        <taxon>Lepidoptera</taxon>
        <taxon>Glossata</taxon>
        <taxon>Ditrysia</taxon>
        <taxon>Geometroidea</taxon>
        <taxon>Geometridae</taxon>
        <taxon>Larentiinae</taxon>
        <taxon>Operophtera</taxon>
    </lineage>
</organism>
<keyword evidence="1" id="KW-1015">Disulfide bond</keyword>
<evidence type="ECO:0000259" key="3">
    <source>
        <dbReference type="PROSITE" id="PS51162"/>
    </source>
</evidence>
<dbReference type="EMBL" id="JTDY01000408">
    <property type="protein sequence ID" value="KOB77335.1"/>
    <property type="molecule type" value="Genomic_DNA"/>
</dbReference>
<dbReference type="STRING" id="104452.A0A0L7LPH3"/>
<dbReference type="InterPro" id="IPR019273">
    <property type="entry name" value="Lunapark_Znf"/>
</dbReference>
<gene>
    <name evidence="4" type="ORF">OBRU01_04378</name>
</gene>
<dbReference type="SUPFAM" id="SSF57610">
    <property type="entry name" value="Thyroglobulin type-1 domain"/>
    <property type="match status" value="1"/>
</dbReference>
<dbReference type="PROSITE" id="PS51162">
    <property type="entry name" value="THYROGLOBULIN_1_2"/>
    <property type="match status" value="1"/>
</dbReference>
<accession>A0A0L7LPH3</accession>
<protein>
    <recommendedName>
        <fullName evidence="3">Thyroglobulin type-1 domain-containing protein</fullName>
    </recommendedName>
</protein>
<dbReference type="AlphaFoldDB" id="A0A0L7LPH3"/>
<proteinExistence type="predicted"/>
<dbReference type="Gene3D" id="4.10.800.10">
    <property type="entry name" value="Thyroglobulin type-1"/>
    <property type="match status" value="1"/>
</dbReference>
<dbReference type="InterPro" id="IPR036857">
    <property type="entry name" value="Thyroglobulin_1_sf"/>
</dbReference>
<evidence type="ECO:0000313" key="5">
    <source>
        <dbReference type="Proteomes" id="UP000037510"/>
    </source>
</evidence>
<comment type="caution">
    <text evidence="2">Lacks conserved residue(s) required for the propagation of feature annotation.</text>
</comment>
<evidence type="ECO:0000256" key="2">
    <source>
        <dbReference type="PROSITE-ProRule" id="PRU00500"/>
    </source>
</evidence>
<dbReference type="Pfam" id="PF00086">
    <property type="entry name" value="Thyroglobulin_1"/>
    <property type="match status" value="1"/>
</dbReference>
<dbReference type="InterPro" id="IPR000716">
    <property type="entry name" value="Thyroglobulin_1"/>
</dbReference>
<feature type="domain" description="Thyroglobulin type-1" evidence="3">
    <location>
        <begin position="31"/>
        <end position="64"/>
    </location>
</feature>
<sequence length="176" mass="19738">MQEKIDLILQSEEDGYIVDYFKCAQTSLIMASSTEKPVCCRNGNYRMIQCRRGMCRCVDSDGRQTAREAADVAKDILDKYGSPDDQSKALKPFVPSVNVPGNPGALMPMSPVPGGFLRKYSYTPIINITMHHNRSALDKVVDYLLRDGPNQRMALTCKHCTSHNGSYCRTALHWTK</sequence>
<dbReference type="Pfam" id="PF10058">
    <property type="entry name" value="Zn_ribbon_10"/>
    <property type="match status" value="1"/>
</dbReference>